<evidence type="ECO:0000313" key="4">
    <source>
        <dbReference type="RefSeq" id="XP_017331457.1"/>
    </source>
</evidence>
<dbReference type="AlphaFoldDB" id="A0A2D0RLR6"/>
<dbReference type="GO" id="GO:0020037">
    <property type="term" value="F:heme binding"/>
    <property type="evidence" value="ECO:0007669"/>
    <property type="project" value="TreeGrafter"/>
</dbReference>
<dbReference type="PANTHER" id="PTHR11220:SF7">
    <property type="entry name" value="SOUL PROTEIN"/>
    <property type="match status" value="1"/>
</dbReference>
<gene>
    <name evidence="4" type="primary">soul3</name>
</gene>
<dbReference type="PANTHER" id="PTHR11220">
    <property type="entry name" value="HEME-BINDING PROTEIN-RELATED"/>
    <property type="match status" value="1"/>
</dbReference>
<dbReference type="GeneID" id="108269867"/>
<organism evidence="3 4">
    <name type="scientific">Ictalurus punctatus</name>
    <name type="common">Channel catfish</name>
    <name type="synonym">Silurus punctatus</name>
    <dbReference type="NCBI Taxonomy" id="7998"/>
    <lineage>
        <taxon>Eukaryota</taxon>
        <taxon>Metazoa</taxon>
        <taxon>Chordata</taxon>
        <taxon>Craniata</taxon>
        <taxon>Vertebrata</taxon>
        <taxon>Euteleostomi</taxon>
        <taxon>Actinopterygii</taxon>
        <taxon>Neopterygii</taxon>
        <taxon>Teleostei</taxon>
        <taxon>Ostariophysi</taxon>
        <taxon>Siluriformes</taxon>
        <taxon>Ictaluridae</taxon>
        <taxon>Ictalurus</taxon>
    </lineage>
</organism>
<accession>A0A2D0RLR6</accession>
<reference evidence="4" key="2">
    <citation type="submission" date="2025-08" db="UniProtKB">
        <authorList>
            <consortium name="RefSeq"/>
        </authorList>
    </citation>
    <scope>IDENTIFICATION</scope>
    <source>
        <tissue evidence="4">Blood</tissue>
    </source>
</reference>
<feature type="region of interest" description="Disordered" evidence="2">
    <location>
        <begin position="37"/>
        <end position="57"/>
    </location>
</feature>
<keyword evidence="3" id="KW-1185">Reference proteome</keyword>
<dbReference type="InterPro" id="IPR011256">
    <property type="entry name" value="Reg_factor_effector_dom_sf"/>
</dbReference>
<sequence length="278" mass="31105">MMDGGGCGFNGGGGGGGESHGSGAQHGMITLEDLESFSEDQLSDSGTGGAEEREMMEDEEQNRLLRYWQDVARGHRIEVPRDMAEPIQQLTTNNNGTHERETVPFTLLSRKEKCGDVLYETRHYDKAHWACITVKEDTYEQSIGYGFMKIMRYICQQNSLGIYLGMTIPILTVVRMEEANTSFSRAVTIAYYLPSNHQAQPPQPLDPDIVIEEWTATTVYTRAFTGATNETTLMSQINTLAEILDSPGLYITNSFIIAGYTNPAAVHRVNEIWFIQRQ</sequence>
<name>A0A2D0RLR6_ICTPU</name>
<evidence type="ECO:0000313" key="3">
    <source>
        <dbReference type="Proteomes" id="UP000221080"/>
    </source>
</evidence>
<dbReference type="Gene3D" id="3.20.80.10">
    <property type="entry name" value="Regulatory factor, effector binding domain"/>
    <property type="match status" value="1"/>
</dbReference>
<reference evidence="3" key="1">
    <citation type="journal article" date="2016" name="Nat. Commun.">
        <title>The channel catfish genome sequence provides insights into the evolution of scale formation in teleosts.</title>
        <authorList>
            <person name="Liu Z."/>
            <person name="Liu S."/>
            <person name="Yao J."/>
            <person name="Bao L."/>
            <person name="Zhang J."/>
            <person name="Li Y."/>
            <person name="Jiang C."/>
            <person name="Sun L."/>
            <person name="Wang R."/>
            <person name="Zhang Y."/>
            <person name="Zhou T."/>
            <person name="Zeng Q."/>
            <person name="Fu Q."/>
            <person name="Gao S."/>
            <person name="Li N."/>
            <person name="Koren S."/>
            <person name="Jiang Y."/>
            <person name="Zimin A."/>
            <person name="Xu P."/>
            <person name="Phillippy A.M."/>
            <person name="Geng X."/>
            <person name="Song L."/>
            <person name="Sun F."/>
            <person name="Li C."/>
            <person name="Wang X."/>
            <person name="Chen A."/>
            <person name="Jin Y."/>
            <person name="Yuan Z."/>
            <person name="Yang Y."/>
            <person name="Tan S."/>
            <person name="Peatman E."/>
            <person name="Lu J."/>
            <person name="Qin Z."/>
            <person name="Dunham R."/>
            <person name="Li Z."/>
            <person name="Sonstegard T."/>
            <person name="Feng J."/>
            <person name="Danzmann R.G."/>
            <person name="Schroeder S."/>
            <person name="Scheffler B."/>
            <person name="Duke M.V."/>
            <person name="Ballard L."/>
            <person name="Kucuktas H."/>
            <person name="Kaltenboeck L."/>
            <person name="Liu H."/>
            <person name="Armbruster J."/>
            <person name="Xie Y."/>
            <person name="Kirby M.L."/>
            <person name="Tian Y."/>
            <person name="Flanagan M.E."/>
            <person name="Mu W."/>
            <person name="Waldbieser G.C."/>
        </authorList>
    </citation>
    <scope>NUCLEOTIDE SEQUENCE [LARGE SCALE GENOMIC DNA]</scope>
    <source>
        <strain evidence="3">SDA103</strain>
    </source>
</reference>
<dbReference type="CTD" id="751688"/>
<evidence type="ECO:0000256" key="1">
    <source>
        <dbReference type="ARBA" id="ARBA00009817"/>
    </source>
</evidence>
<dbReference type="InterPro" id="IPR006917">
    <property type="entry name" value="SOUL_heme-bd"/>
</dbReference>
<dbReference type="Pfam" id="PF04832">
    <property type="entry name" value="SOUL"/>
    <property type="match status" value="1"/>
</dbReference>
<protein>
    <submittedName>
        <fullName evidence="4">Heme-binding protein soul3 isoform X1</fullName>
    </submittedName>
</protein>
<dbReference type="RefSeq" id="XP_017331457.1">
    <property type="nucleotide sequence ID" value="XM_017475968.3"/>
</dbReference>
<dbReference type="SUPFAM" id="SSF55136">
    <property type="entry name" value="Probable bacterial effector-binding domain"/>
    <property type="match status" value="1"/>
</dbReference>
<dbReference type="KEGG" id="ipu:108269867"/>
<feature type="compositionally biased region" description="Gly residues" evidence="2">
    <location>
        <begin position="1"/>
        <end position="20"/>
    </location>
</feature>
<dbReference type="Proteomes" id="UP000221080">
    <property type="component" value="Chromosome 9"/>
</dbReference>
<dbReference type="FunFam" id="3.20.80.10:FF:000007">
    <property type="entry name" value="Heme-binding protein 2"/>
    <property type="match status" value="1"/>
</dbReference>
<feature type="region of interest" description="Disordered" evidence="2">
    <location>
        <begin position="1"/>
        <end position="25"/>
    </location>
</feature>
<dbReference type="OrthoDB" id="9420729at2759"/>
<comment type="similarity">
    <text evidence="1">Belongs to the HEBP family.</text>
</comment>
<proteinExistence type="inferred from homology"/>
<dbReference type="OMA" id="ETGGCRM"/>
<evidence type="ECO:0000256" key="2">
    <source>
        <dbReference type="SAM" id="MobiDB-lite"/>
    </source>
</evidence>